<proteinExistence type="predicted"/>
<protein>
    <submittedName>
        <fullName evidence="1">Uncharacterized protein</fullName>
    </submittedName>
</protein>
<gene>
    <name evidence="1" type="ORF">HNR46_003510</name>
</gene>
<comment type="caution">
    <text evidence="1">The sequence shown here is derived from an EMBL/GenBank/DDBJ whole genome shotgun (WGS) entry which is preliminary data.</text>
</comment>
<dbReference type="RefSeq" id="WP_281375603.1">
    <property type="nucleotide sequence ID" value="NZ_JACHFD010000023.1"/>
</dbReference>
<sequence>MKHDLVEGAGFDEIVEGPPESLGLVVFGLNEACHEEVVEGAE</sequence>
<keyword evidence="2" id="KW-1185">Reference proteome</keyword>
<name>A0A840V5F9_9BACT</name>
<evidence type="ECO:0000313" key="1">
    <source>
        <dbReference type="EMBL" id="MBB5353255.1"/>
    </source>
</evidence>
<evidence type="ECO:0000313" key="2">
    <source>
        <dbReference type="Proteomes" id="UP000557717"/>
    </source>
</evidence>
<accession>A0A840V5F9</accession>
<reference evidence="1 2" key="1">
    <citation type="submission" date="2020-08" db="EMBL/GenBank/DDBJ databases">
        <title>Genomic Encyclopedia of Type Strains, Phase IV (KMG-IV): sequencing the most valuable type-strain genomes for metagenomic binning, comparative biology and taxonomic classification.</title>
        <authorList>
            <person name="Goeker M."/>
        </authorList>
    </citation>
    <scope>NUCLEOTIDE SEQUENCE [LARGE SCALE GENOMIC DNA]</scope>
    <source>
        <strain evidence="1 2">YC6886</strain>
    </source>
</reference>
<dbReference type="Proteomes" id="UP000557717">
    <property type="component" value="Unassembled WGS sequence"/>
</dbReference>
<dbReference type="EMBL" id="JACHFD010000023">
    <property type="protein sequence ID" value="MBB5353255.1"/>
    <property type="molecule type" value="Genomic_DNA"/>
</dbReference>
<dbReference type="AlphaFoldDB" id="A0A840V5F9"/>
<organism evidence="1 2">
    <name type="scientific">Haloferula luteola</name>
    <dbReference type="NCBI Taxonomy" id="595692"/>
    <lineage>
        <taxon>Bacteria</taxon>
        <taxon>Pseudomonadati</taxon>
        <taxon>Verrucomicrobiota</taxon>
        <taxon>Verrucomicrobiia</taxon>
        <taxon>Verrucomicrobiales</taxon>
        <taxon>Verrucomicrobiaceae</taxon>
        <taxon>Haloferula</taxon>
    </lineage>
</organism>